<evidence type="ECO:0000256" key="3">
    <source>
        <dbReference type="ARBA" id="ARBA00023212"/>
    </source>
</evidence>
<dbReference type="EMBL" id="HBNR01014722">
    <property type="protein sequence ID" value="CAE4569936.1"/>
    <property type="molecule type" value="Transcribed_RNA"/>
</dbReference>
<evidence type="ECO:0000256" key="2">
    <source>
        <dbReference type="ARBA" id="ARBA00022490"/>
    </source>
</evidence>
<dbReference type="GO" id="GO:0005856">
    <property type="term" value="C:cytoskeleton"/>
    <property type="evidence" value="ECO:0007669"/>
    <property type="project" value="UniProtKB-SubCell"/>
</dbReference>
<dbReference type="InterPro" id="IPR013783">
    <property type="entry name" value="Ig-like_fold"/>
</dbReference>
<dbReference type="SUPFAM" id="SSF52047">
    <property type="entry name" value="RNI-like"/>
    <property type="match status" value="1"/>
</dbReference>
<dbReference type="GO" id="GO:0005509">
    <property type="term" value="F:calcium ion binding"/>
    <property type="evidence" value="ECO:0007669"/>
    <property type="project" value="InterPro"/>
</dbReference>
<dbReference type="GO" id="GO:0005523">
    <property type="term" value="F:tropomyosin binding"/>
    <property type="evidence" value="ECO:0007669"/>
    <property type="project" value="InterPro"/>
</dbReference>
<accession>A0A7S4UC93</accession>
<reference evidence="4" key="1">
    <citation type="submission" date="2021-01" db="EMBL/GenBank/DDBJ databases">
        <authorList>
            <person name="Corre E."/>
            <person name="Pelletier E."/>
            <person name="Niang G."/>
            <person name="Scheremetjew M."/>
            <person name="Finn R."/>
            <person name="Kale V."/>
            <person name="Holt S."/>
            <person name="Cochrane G."/>
            <person name="Meng A."/>
            <person name="Brown T."/>
            <person name="Cohen L."/>
        </authorList>
    </citation>
    <scope>NUCLEOTIDE SEQUENCE</scope>
    <source>
        <strain evidence="4">CCMP3105</strain>
    </source>
</reference>
<dbReference type="GO" id="GO:0007015">
    <property type="term" value="P:actin filament organization"/>
    <property type="evidence" value="ECO:0007669"/>
    <property type="project" value="TreeGrafter"/>
</dbReference>
<dbReference type="InterPro" id="IPR032675">
    <property type="entry name" value="LRR_dom_sf"/>
</dbReference>
<keyword evidence="2" id="KW-0963">Cytoplasm</keyword>
<name>A0A7S4UC93_9DINO</name>
<sequence>MAYTTEQVDELIRTLEKGAERQIATAHSAVKGVAAERDLLSSAESARDLLVKAVKGEKETLNSVFGAGDCEKIGRLRYLLDTVQLSDMHVKDQRWKHLREAVDTIEQVLKDLGTFKPWVPPTVQAPERLAYKGLRRRLSPGRRMNLKPEMDGGDGATFEVSPPLPAALELSAATGAITGRLQPGQLIDEATYVVTARNEAGETSVELVFSVKDTPPASLAYPNVRAEILAGEKVRWEPAIEGGLPTSWSVEPALPSGLVLDGTTGVIQGAVPGGVEVMVYKVAAANSGGQAEASVEFGVRAAAPRSPVYPCPEEGAVYALGGSLELVPEVTPGCTFSISPQLPAGLRIDEDTGVISGTPSEPTARTAYEVRARNAGGEARATISFEVRQMPPSSLAYPEMTERLYAGYAVSLAPEVEGAPSSWTVEPTLPAGLSLDAATGAISGAPSEVVASGTWTVTASNPAGETSCELKFSVDVAPPSTLSFPAVEQEMALLVPMTLTPSVQGQVEEYSVFPDLPAGLRLDPQTGVISGSPTEVAGEATYEVTAKNSSGSSTVALTFAVKRTPPKSLKYPLLSPQLMVGRAVEAMPDVSGSVQKFSVQPPLPAGLEIDEEDGTITGSPETEAAEAKYVVTASNEAGETSEEITFAVLLPPPSDLSYPLASSTYAVGGPVLIEPEIKTAHGCSYSVEPPLPEGIELDPKTGVVSGEPAATCDEATYNITARNSAGSSEAQLVFQVVETLDSDQVAGSINKDFAAKIEAVEDIAELLPEPSKTHQYGDWMIWMVHRAHLNDPSLVDFNFNNMHMPEPHIESRIAPKLMKAMETNTYIKTLSLVNSNLMKVQGMELATALQENKTLQILNLDSNNLDSLAVQKIASAIRENKGSKLEHLRLAQQKGQGGISFGRPTEEAIGLLMEKNESIIKLGFECNDAHWRNIIDRALLRNNDFARKKRRRSTLSPEEEVVPEEKALSRLVLQQPPSVSVSEVFNEDAHPNNVVFRSFVSNQKRLPTMSQLQNYARNSGTSLKYSTVAPLIKECRSRLLDAAVNKEVIVADIFEVDSAGDLRNWSENNGNWALDIWSPDGKRYAYKTNKEPAFLVSDAWAAWLQDGA</sequence>
<dbReference type="AlphaFoldDB" id="A0A7S4UC93"/>
<evidence type="ECO:0000313" key="4">
    <source>
        <dbReference type="EMBL" id="CAE4569936.1"/>
    </source>
</evidence>
<dbReference type="SUPFAM" id="SSF49313">
    <property type="entry name" value="Cadherin-like"/>
    <property type="match status" value="1"/>
</dbReference>
<organism evidence="4">
    <name type="scientific">Alexandrium monilatum</name>
    <dbReference type="NCBI Taxonomy" id="311494"/>
    <lineage>
        <taxon>Eukaryota</taxon>
        <taxon>Sar</taxon>
        <taxon>Alveolata</taxon>
        <taxon>Dinophyceae</taxon>
        <taxon>Gonyaulacales</taxon>
        <taxon>Pyrocystaceae</taxon>
        <taxon>Alexandrium</taxon>
    </lineage>
</organism>
<dbReference type="GO" id="GO:0051694">
    <property type="term" value="P:pointed-end actin filament capping"/>
    <property type="evidence" value="ECO:0007669"/>
    <property type="project" value="InterPro"/>
</dbReference>
<dbReference type="InterPro" id="IPR015919">
    <property type="entry name" value="Cadherin-like_sf"/>
</dbReference>
<gene>
    <name evidence="4" type="ORF">AMON00008_LOCUS9555</name>
</gene>
<proteinExistence type="predicted"/>
<dbReference type="PANTHER" id="PTHR10901:SF6">
    <property type="entry name" value="TROPOMODULIN, ISOFORM N"/>
    <property type="match status" value="1"/>
</dbReference>
<dbReference type="InterPro" id="IPR004934">
    <property type="entry name" value="TMOD"/>
</dbReference>
<comment type="subcellular location">
    <subcellularLocation>
        <location evidence="1">Cytoplasm</location>
        <location evidence="1">Cytoskeleton</location>
    </subcellularLocation>
</comment>
<keyword evidence="3" id="KW-0206">Cytoskeleton</keyword>
<protein>
    <submittedName>
        <fullName evidence="4">Uncharacterized protein</fullName>
    </submittedName>
</protein>
<dbReference type="PANTHER" id="PTHR10901">
    <property type="entry name" value="TROPOMODULIN"/>
    <property type="match status" value="1"/>
</dbReference>
<dbReference type="Pfam" id="PF05345">
    <property type="entry name" value="He_PIG"/>
    <property type="match status" value="7"/>
</dbReference>
<dbReference type="GO" id="GO:0016020">
    <property type="term" value="C:membrane"/>
    <property type="evidence" value="ECO:0007669"/>
    <property type="project" value="InterPro"/>
</dbReference>
<dbReference type="Gene3D" id="3.80.10.10">
    <property type="entry name" value="Ribonuclease Inhibitor"/>
    <property type="match status" value="1"/>
</dbReference>
<dbReference type="Gene3D" id="2.60.40.10">
    <property type="entry name" value="Immunoglobulins"/>
    <property type="match status" value="7"/>
</dbReference>
<evidence type="ECO:0000256" key="1">
    <source>
        <dbReference type="ARBA" id="ARBA00004245"/>
    </source>
</evidence>